<dbReference type="PROSITE" id="PS50011">
    <property type="entry name" value="PROTEIN_KINASE_DOM"/>
    <property type="match status" value="1"/>
</dbReference>
<evidence type="ECO:0000256" key="13">
    <source>
        <dbReference type="SAM" id="SignalP"/>
    </source>
</evidence>
<evidence type="ECO:0000256" key="3">
    <source>
        <dbReference type="ARBA" id="ARBA00008684"/>
    </source>
</evidence>
<evidence type="ECO:0000256" key="12">
    <source>
        <dbReference type="SAM" id="Phobius"/>
    </source>
</evidence>
<dbReference type="Pfam" id="PF13855">
    <property type="entry name" value="LRR_8"/>
    <property type="match status" value="1"/>
</dbReference>
<evidence type="ECO:0000256" key="4">
    <source>
        <dbReference type="ARBA" id="ARBA00022614"/>
    </source>
</evidence>
<dbReference type="Gene3D" id="3.80.10.10">
    <property type="entry name" value="Ribonuclease Inhibitor"/>
    <property type="match status" value="4"/>
</dbReference>
<keyword evidence="4" id="KW-0433">Leucine-rich repeat</keyword>
<dbReference type="EMBL" id="CM010724">
    <property type="protein sequence ID" value="RZC81683.1"/>
    <property type="molecule type" value="Genomic_DNA"/>
</dbReference>
<dbReference type="SUPFAM" id="SSF56112">
    <property type="entry name" value="Protein kinase-like (PK-like)"/>
    <property type="match status" value="1"/>
</dbReference>
<evidence type="ECO:0000256" key="7">
    <source>
        <dbReference type="ARBA" id="ARBA00022737"/>
    </source>
</evidence>
<dbReference type="SMART" id="SM00369">
    <property type="entry name" value="LRR_TYP"/>
    <property type="match status" value="5"/>
</dbReference>
<keyword evidence="9 12" id="KW-0472">Membrane</keyword>
<sequence>MEKMRVTHSRKPISSLIFILSLLFLTATSQKNQEDEEEQRILLELKQEFGNPLALQSWNPSSNPSHCTNWTGIFCDINNSVTTISLYNMSITEKVPDFICDLKNLTSIDLSWNYFPGGFPVSVLNCANLEFLDLTMNNFVGVIPNEIDRLKKLKVLNLTVNNFTGDIPPEIGNLEFLESLILTSNHFNGTIPVEIGKLSNLEVLEMPYNDFVPSKIPDEFSKLVKLKKFWMEEANLVGEIPEWVVNFTSLDLLNLASNNLSGKIPESLFTLRYLTYVKLFQNKLSGEIPKEIECLGMGGIDLSMNELTGSIPEGFGKWKNLTNLIIYWNRLTGEIPKSIGSLPLLTDIRLFGNDLIGELPGDLGLHSKLQYLEVDTNRLSGKLPDNLCLGGEFYGISAFSNSFSGGLPKSLAKCPSLKNILLYKNMLGGELPASFWSPVNLLHVQIHDNMFSGALPDKLSSSLERLEIGNNRFTGRIPLGIGSSAQLVVFDGSNNLFTGEIPTGLTALSNLTSLALDGNEISGSIPSDIISWKSLNTLTLSRNRISGALPSKIGSLPNLNMLDLSENQISGSIPFEIGNLKLNFLNLSSNLLSGKLPSQLENLAFEDSFFNNSGLCSNTKISNLVSCNSLSNRSSRRLSPKFIALIVVVVVVVTILLAVILVLFAIRSIYKRKQEDEEDSITWKVIRFQRLVDFSESQILSGLTKSNLIGSGGCGEVYKVSINHPDKSVAVKKISSKGKVDSKHATQFQTEVEILGNIKHNNVVKLMGYMSSKYAKLLVYEYMENGSLDQWLHQRNNGLLPLNERRTLDWQKRLKIAVGVAQGLSYIHHNCSPPIIHRDVKSSNILLDSDFKAKVADFGVAKIVQAGQPFSASIVAGSFGYIAPEYGRTLKVNEKVDVYSFGVVLLELVTGREANKGDEDRSLAEWASHRFLETPLDALLDEEVKEGCNVAEMTSVFRLGLMCTSTLPSKRPTMSEALQYLVRHCSSQEVYEKKALVTADNDVAPLLLSSHSADLLSTYKGGRSKKRISDVNHSSPEV</sequence>
<dbReference type="Pfam" id="PF00069">
    <property type="entry name" value="Pkinase"/>
    <property type="match status" value="1"/>
</dbReference>
<keyword evidence="5 12" id="KW-0812">Transmembrane</keyword>
<dbReference type="OMA" id="EYNDNFL"/>
<evidence type="ECO:0000256" key="6">
    <source>
        <dbReference type="ARBA" id="ARBA00022729"/>
    </source>
</evidence>
<evidence type="ECO:0000256" key="9">
    <source>
        <dbReference type="ARBA" id="ARBA00023136"/>
    </source>
</evidence>
<dbReference type="InterPro" id="IPR032675">
    <property type="entry name" value="LRR_dom_sf"/>
</dbReference>
<evidence type="ECO:0000256" key="8">
    <source>
        <dbReference type="ARBA" id="ARBA00022989"/>
    </source>
</evidence>
<dbReference type="PANTHER" id="PTHR27000">
    <property type="entry name" value="LEUCINE-RICH REPEAT RECEPTOR-LIKE PROTEIN KINASE FAMILY PROTEIN-RELATED"/>
    <property type="match status" value="1"/>
</dbReference>
<dbReference type="InterPro" id="IPR013210">
    <property type="entry name" value="LRR_N_plant-typ"/>
</dbReference>
<dbReference type="Gramene" id="RZC81683">
    <property type="protein sequence ID" value="RZC81683"/>
    <property type="gene ID" value="C5167_044267"/>
</dbReference>
<dbReference type="GO" id="GO:0005886">
    <property type="term" value="C:plasma membrane"/>
    <property type="evidence" value="ECO:0007669"/>
    <property type="project" value="UniProtKB-SubCell"/>
</dbReference>
<dbReference type="Pfam" id="PF00560">
    <property type="entry name" value="LRR_1"/>
    <property type="match status" value="6"/>
</dbReference>
<dbReference type="Proteomes" id="UP000316621">
    <property type="component" value="Chromosome 10"/>
</dbReference>
<dbReference type="GO" id="GO:0004672">
    <property type="term" value="F:protein kinase activity"/>
    <property type="evidence" value="ECO:0007669"/>
    <property type="project" value="InterPro"/>
</dbReference>
<evidence type="ECO:0000256" key="11">
    <source>
        <dbReference type="ARBA" id="ARBA00023180"/>
    </source>
</evidence>
<feature type="chain" id="PRO_5021324645" description="Protein kinase domain-containing protein" evidence="13">
    <location>
        <begin position="30"/>
        <end position="1038"/>
    </location>
</feature>
<dbReference type="Gene3D" id="3.30.200.20">
    <property type="entry name" value="Phosphorylase Kinase, domain 1"/>
    <property type="match status" value="1"/>
</dbReference>
<evidence type="ECO:0000313" key="16">
    <source>
        <dbReference type="Proteomes" id="UP000316621"/>
    </source>
</evidence>
<comment type="subcellular location">
    <subcellularLocation>
        <location evidence="1">Cell membrane</location>
        <topology evidence="1">Single-pass membrane protein</topology>
    </subcellularLocation>
    <subcellularLocation>
        <location evidence="2">Membrane</location>
        <topology evidence="2">Single-pass type I membrane protein</topology>
    </subcellularLocation>
</comment>
<reference evidence="15 16" key="1">
    <citation type="journal article" date="2018" name="Science">
        <title>The opium poppy genome and morphinan production.</title>
        <authorList>
            <person name="Guo L."/>
            <person name="Winzer T."/>
            <person name="Yang X."/>
            <person name="Li Y."/>
            <person name="Ning Z."/>
            <person name="He Z."/>
            <person name="Teodor R."/>
            <person name="Lu Y."/>
            <person name="Bowser T.A."/>
            <person name="Graham I.A."/>
            <person name="Ye K."/>
        </authorList>
    </citation>
    <scope>NUCLEOTIDE SEQUENCE [LARGE SCALE GENOMIC DNA]</scope>
    <source>
        <strain evidence="16">cv. HN1</strain>
        <tissue evidence="15">Leaves</tissue>
    </source>
</reference>
<dbReference type="SUPFAM" id="SSF52058">
    <property type="entry name" value="L domain-like"/>
    <property type="match status" value="1"/>
</dbReference>
<dbReference type="SUPFAM" id="SSF52047">
    <property type="entry name" value="RNI-like"/>
    <property type="match status" value="1"/>
</dbReference>
<dbReference type="OrthoDB" id="676979at2759"/>
<dbReference type="InterPro" id="IPR008271">
    <property type="entry name" value="Ser/Thr_kinase_AS"/>
</dbReference>
<gene>
    <name evidence="15" type="ORF">C5167_044267</name>
</gene>
<keyword evidence="6 13" id="KW-0732">Signal</keyword>
<dbReference type="GO" id="GO:0005524">
    <property type="term" value="F:ATP binding"/>
    <property type="evidence" value="ECO:0007669"/>
    <property type="project" value="InterPro"/>
</dbReference>
<evidence type="ECO:0000256" key="5">
    <source>
        <dbReference type="ARBA" id="ARBA00022692"/>
    </source>
</evidence>
<dbReference type="PROSITE" id="PS00108">
    <property type="entry name" value="PROTEIN_KINASE_ST"/>
    <property type="match status" value="1"/>
</dbReference>
<proteinExistence type="inferred from homology"/>
<evidence type="ECO:0000256" key="2">
    <source>
        <dbReference type="ARBA" id="ARBA00004479"/>
    </source>
</evidence>
<evidence type="ECO:0000259" key="14">
    <source>
        <dbReference type="PROSITE" id="PS50011"/>
    </source>
</evidence>
<dbReference type="FunFam" id="3.80.10.10:FF:000095">
    <property type="entry name" value="LRR receptor-like serine/threonine-protein kinase GSO1"/>
    <property type="match status" value="1"/>
</dbReference>
<feature type="domain" description="Protein kinase" evidence="14">
    <location>
        <begin position="703"/>
        <end position="991"/>
    </location>
</feature>
<feature type="signal peptide" evidence="13">
    <location>
        <begin position="1"/>
        <end position="29"/>
    </location>
</feature>
<evidence type="ECO:0000313" key="15">
    <source>
        <dbReference type="EMBL" id="RZC81683.1"/>
    </source>
</evidence>
<dbReference type="FunFam" id="3.80.10.10:FF:000077">
    <property type="entry name" value="LRR receptor-like serine/threonine-protein kinase ERL1"/>
    <property type="match status" value="1"/>
</dbReference>
<comment type="similarity">
    <text evidence="3">Belongs to the protein kinase superfamily. Ser/Thr protein kinase family.</text>
</comment>
<dbReference type="SMART" id="SM00220">
    <property type="entry name" value="S_TKc"/>
    <property type="match status" value="1"/>
</dbReference>
<keyword evidence="7" id="KW-0677">Repeat</keyword>
<keyword evidence="8 12" id="KW-1133">Transmembrane helix</keyword>
<dbReference type="InterPro" id="IPR003591">
    <property type="entry name" value="Leu-rich_rpt_typical-subtyp"/>
</dbReference>
<dbReference type="Pfam" id="PF08263">
    <property type="entry name" value="LRRNT_2"/>
    <property type="match status" value="1"/>
</dbReference>
<keyword evidence="16" id="KW-1185">Reference proteome</keyword>
<feature type="transmembrane region" description="Helical" evidence="12">
    <location>
        <begin position="642"/>
        <end position="666"/>
    </location>
</feature>
<dbReference type="FunFam" id="3.80.10.10:FF:000221">
    <property type="entry name" value="Leucine-rich repeat receptor-like protein kinase PXL1"/>
    <property type="match status" value="1"/>
</dbReference>
<dbReference type="InterPro" id="IPR001611">
    <property type="entry name" value="Leu-rich_rpt"/>
</dbReference>
<dbReference type="FunFam" id="3.80.10.10:FF:000041">
    <property type="entry name" value="LRR receptor-like serine/threonine-protein kinase ERECTA"/>
    <property type="match status" value="1"/>
</dbReference>
<keyword evidence="10" id="KW-0675">Receptor</keyword>
<dbReference type="InterPro" id="IPR011009">
    <property type="entry name" value="Kinase-like_dom_sf"/>
</dbReference>
<name>A0A4Y7L856_PAPSO</name>
<dbReference type="InterPro" id="IPR000719">
    <property type="entry name" value="Prot_kinase_dom"/>
</dbReference>
<organism evidence="15 16">
    <name type="scientific">Papaver somniferum</name>
    <name type="common">Opium poppy</name>
    <dbReference type="NCBI Taxonomy" id="3469"/>
    <lineage>
        <taxon>Eukaryota</taxon>
        <taxon>Viridiplantae</taxon>
        <taxon>Streptophyta</taxon>
        <taxon>Embryophyta</taxon>
        <taxon>Tracheophyta</taxon>
        <taxon>Spermatophyta</taxon>
        <taxon>Magnoliopsida</taxon>
        <taxon>Ranunculales</taxon>
        <taxon>Papaveraceae</taxon>
        <taxon>Papaveroideae</taxon>
        <taxon>Papaver</taxon>
    </lineage>
</organism>
<evidence type="ECO:0000256" key="10">
    <source>
        <dbReference type="ARBA" id="ARBA00023170"/>
    </source>
</evidence>
<protein>
    <recommendedName>
        <fullName evidence="14">Protein kinase domain-containing protein</fullName>
    </recommendedName>
</protein>
<dbReference type="AlphaFoldDB" id="A0A4Y7L856"/>
<accession>A0A4Y7L856</accession>
<dbReference type="FunFam" id="1.10.510.10:FF:000365">
    <property type="entry name" value="Leucine-rich repeat receptor-like serine/threonine-protein kinase At1g17230"/>
    <property type="match status" value="1"/>
</dbReference>
<keyword evidence="11" id="KW-0325">Glycoprotein</keyword>
<dbReference type="Gene3D" id="1.10.510.10">
    <property type="entry name" value="Transferase(Phosphotransferase) domain 1"/>
    <property type="match status" value="1"/>
</dbReference>
<evidence type="ECO:0000256" key="1">
    <source>
        <dbReference type="ARBA" id="ARBA00004162"/>
    </source>
</evidence>
<dbReference type="PANTHER" id="PTHR27000:SF282">
    <property type="entry name" value="OS06G0557100 PROTEIN"/>
    <property type="match status" value="1"/>
</dbReference>